<dbReference type="Proteomes" id="UP000582646">
    <property type="component" value="Unassembled WGS sequence"/>
</dbReference>
<feature type="transmembrane region" description="Helical" evidence="1">
    <location>
        <begin position="100"/>
        <end position="120"/>
    </location>
</feature>
<feature type="transmembrane region" description="Helical" evidence="1">
    <location>
        <begin position="21"/>
        <end position="44"/>
    </location>
</feature>
<name>A0A846X0U1_9ACTN</name>
<keyword evidence="1" id="KW-1133">Transmembrane helix</keyword>
<dbReference type="RefSeq" id="WP_168545025.1">
    <property type="nucleotide sequence ID" value="NZ_BAAAKS010000013.1"/>
</dbReference>
<dbReference type="EMBL" id="JAAXOQ010000006">
    <property type="protein sequence ID" value="NKY17949.1"/>
    <property type="molecule type" value="Genomic_DNA"/>
</dbReference>
<reference evidence="2 3" key="1">
    <citation type="submission" date="2020-04" db="EMBL/GenBank/DDBJ databases">
        <title>MicrobeNet Type strains.</title>
        <authorList>
            <person name="Nicholson A.C."/>
        </authorList>
    </citation>
    <scope>NUCLEOTIDE SEQUENCE [LARGE SCALE GENOMIC DNA]</scope>
    <source>
        <strain evidence="2 3">DSM 44113</strain>
    </source>
</reference>
<keyword evidence="1" id="KW-0472">Membrane</keyword>
<keyword evidence="1" id="KW-0812">Transmembrane</keyword>
<gene>
    <name evidence="2" type="ORF">HF999_06145</name>
</gene>
<feature type="transmembrane region" description="Helical" evidence="1">
    <location>
        <begin position="64"/>
        <end position="93"/>
    </location>
</feature>
<proteinExistence type="predicted"/>
<evidence type="ECO:0000256" key="1">
    <source>
        <dbReference type="SAM" id="Phobius"/>
    </source>
</evidence>
<feature type="transmembrane region" description="Helical" evidence="1">
    <location>
        <begin position="140"/>
        <end position="164"/>
    </location>
</feature>
<dbReference type="AlphaFoldDB" id="A0A846X0U1"/>
<evidence type="ECO:0000313" key="2">
    <source>
        <dbReference type="EMBL" id="NKY17949.1"/>
    </source>
</evidence>
<protein>
    <submittedName>
        <fullName evidence="2">Uncharacterized protein</fullName>
    </submittedName>
</protein>
<organism evidence="2 3">
    <name type="scientific">Tsukamurella spumae</name>
    <dbReference type="NCBI Taxonomy" id="44753"/>
    <lineage>
        <taxon>Bacteria</taxon>
        <taxon>Bacillati</taxon>
        <taxon>Actinomycetota</taxon>
        <taxon>Actinomycetes</taxon>
        <taxon>Mycobacteriales</taxon>
        <taxon>Tsukamurellaceae</taxon>
        <taxon>Tsukamurella</taxon>
    </lineage>
</organism>
<evidence type="ECO:0000313" key="3">
    <source>
        <dbReference type="Proteomes" id="UP000582646"/>
    </source>
</evidence>
<accession>A0A846X0U1</accession>
<comment type="caution">
    <text evidence="2">The sequence shown here is derived from an EMBL/GenBank/DDBJ whole genome shotgun (WGS) entry which is preliminary data.</text>
</comment>
<sequence length="177" mass="18564">MAGARDDSPRSRRSRRRPGAMWLWVLVSLAAGAGAIALYLTAIIQCSALLGTMGYPGSFPGSPLGVRTITILVLAIAGLVVCAAMAFTGLFALFGQRWAAALYGLAVFAGFLAAAAAALLGNERAYSDPVSRYGIDHNGAPLAGLPMWGAVIVMLLMLFSLILTRPVYRYAQERSGG</sequence>
<keyword evidence="3" id="KW-1185">Reference proteome</keyword>